<dbReference type="Gene3D" id="3.90.120.10">
    <property type="entry name" value="DNA Methylase, subunit A, domain 2"/>
    <property type="match status" value="1"/>
</dbReference>
<name>A0A1S2V869_9PSED</name>
<dbReference type="AlphaFoldDB" id="A0A1S2V869"/>
<dbReference type="OrthoDB" id="9813719at2"/>
<dbReference type="PANTHER" id="PTHR10629:SF52">
    <property type="entry name" value="DNA (CYTOSINE-5)-METHYLTRANSFERASE 1"/>
    <property type="match status" value="1"/>
</dbReference>
<dbReference type="NCBIfam" id="TIGR00675">
    <property type="entry name" value="dcm"/>
    <property type="match status" value="1"/>
</dbReference>
<feature type="active site" evidence="7">
    <location>
        <position position="135"/>
    </location>
</feature>
<dbReference type="PANTHER" id="PTHR10629">
    <property type="entry name" value="CYTOSINE-SPECIFIC METHYLTRANSFERASE"/>
    <property type="match status" value="1"/>
</dbReference>
<dbReference type="GO" id="GO:0032259">
    <property type="term" value="P:methylation"/>
    <property type="evidence" value="ECO:0007669"/>
    <property type="project" value="UniProtKB-KW"/>
</dbReference>
<dbReference type="GO" id="GO:0003886">
    <property type="term" value="F:DNA (cytosine-5-)-methyltransferase activity"/>
    <property type="evidence" value="ECO:0007669"/>
    <property type="project" value="UniProtKB-EC"/>
</dbReference>
<accession>A0A1S2V869</accession>
<keyword evidence="4 7" id="KW-0949">S-adenosyl-L-methionine</keyword>
<organism evidence="9 10">
    <name type="scientific">Pseudomonas costantinii</name>
    <dbReference type="NCBI Taxonomy" id="168469"/>
    <lineage>
        <taxon>Bacteria</taxon>
        <taxon>Pseudomonadati</taxon>
        <taxon>Pseudomonadota</taxon>
        <taxon>Gammaproteobacteria</taxon>
        <taxon>Pseudomonadales</taxon>
        <taxon>Pseudomonadaceae</taxon>
        <taxon>Pseudomonas</taxon>
    </lineage>
</organism>
<evidence type="ECO:0000256" key="7">
    <source>
        <dbReference type="PROSITE-ProRule" id="PRU01016"/>
    </source>
</evidence>
<keyword evidence="5" id="KW-0680">Restriction system</keyword>
<comment type="catalytic activity">
    <reaction evidence="6">
        <text>a 2'-deoxycytidine in DNA + S-adenosyl-L-methionine = a 5-methyl-2'-deoxycytidine in DNA + S-adenosyl-L-homocysteine + H(+)</text>
        <dbReference type="Rhea" id="RHEA:13681"/>
        <dbReference type="Rhea" id="RHEA-COMP:11369"/>
        <dbReference type="Rhea" id="RHEA-COMP:11370"/>
        <dbReference type="ChEBI" id="CHEBI:15378"/>
        <dbReference type="ChEBI" id="CHEBI:57856"/>
        <dbReference type="ChEBI" id="CHEBI:59789"/>
        <dbReference type="ChEBI" id="CHEBI:85452"/>
        <dbReference type="ChEBI" id="CHEBI:85454"/>
        <dbReference type="EC" id="2.1.1.37"/>
    </reaction>
</comment>
<proteinExistence type="inferred from homology"/>
<dbReference type="InterPro" id="IPR001525">
    <property type="entry name" value="C5_MeTfrase"/>
</dbReference>
<dbReference type="InterPro" id="IPR050390">
    <property type="entry name" value="C5-Methyltransferase"/>
</dbReference>
<dbReference type="PROSITE" id="PS00095">
    <property type="entry name" value="C5_MTASE_2"/>
    <property type="match status" value="1"/>
</dbReference>
<evidence type="ECO:0000256" key="3">
    <source>
        <dbReference type="ARBA" id="ARBA00022679"/>
    </source>
</evidence>
<evidence type="ECO:0000256" key="6">
    <source>
        <dbReference type="ARBA" id="ARBA00047422"/>
    </source>
</evidence>
<dbReference type="PROSITE" id="PS51679">
    <property type="entry name" value="SAM_MT_C5"/>
    <property type="match status" value="1"/>
</dbReference>
<evidence type="ECO:0000256" key="4">
    <source>
        <dbReference type="ARBA" id="ARBA00022691"/>
    </source>
</evidence>
<gene>
    <name evidence="9" type="ORF">BFL40_06880</name>
</gene>
<reference evidence="9 10" key="1">
    <citation type="submission" date="2016-08" db="EMBL/GenBank/DDBJ databases">
        <title>Draft genome sequence of Pseudomonas costantinii LMG 22119, type strain isolated from cultivated mushroom (Agaricus bisporus) sporophores.</title>
        <authorList>
            <person name="Tambong J.T."/>
        </authorList>
    </citation>
    <scope>NUCLEOTIDE SEQUENCE [LARGE SCALE GENOMIC DNA]</scope>
    <source>
        <strain evidence="9 10">LMG 22119</strain>
    </source>
</reference>
<evidence type="ECO:0000256" key="5">
    <source>
        <dbReference type="ARBA" id="ARBA00022747"/>
    </source>
</evidence>
<comment type="caution">
    <text evidence="9">The sequence shown here is derived from an EMBL/GenBank/DDBJ whole genome shotgun (WGS) entry which is preliminary data.</text>
</comment>
<dbReference type="Gene3D" id="3.40.50.150">
    <property type="entry name" value="Vaccinia Virus protein VP39"/>
    <property type="match status" value="1"/>
</dbReference>
<dbReference type="InterPro" id="IPR031303">
    <property type="entry name" value="C5_meth_CS"/>
</dbReference>
<evidence type="ECO:0000313" key="9">
    <source>
        <dbReference type="EMBL" id="OIN54416.1"/>
    </source>
</evidence>
<dbReference type="SUPFAM" id="SSF53335">
    <property type="entry name" value="S-adenosyl-L-methionine-dependent methyltransferases"/>
    <property type="match status" value="1"/>
</dbReference>
<dbReference type="EC" id="2.1.1.37" evidence="1"/>
<evidence type="ECO:0000256" key="1">
    <source>
        <dbReference type="ARBA" id="ARBA00011975"/>
    </source>
</evidence>
<dbReference type="InterPro" id="IPR029063">
    <property type="entry name" value="SAM-dependent_MTases_sf"/>
</dbReference>
<comment type="similarity">
    <text evidence="7 8">Belongs to the class I-like SAM-binding methyltransferase superfamily. C5-methyltransferase family.</text>
</comment>
<protein>
    <recommendedName>
        <fullName evidence="1">DNA (cytosine-5-)-methyltransferase</fullName>
        <ecNumber evidence="1">2.1.1.37</ecNumber>
    </recommendedName>
</protein>
<evidence type="ECO:0000256" key="8">
    <source>
        <dbReference type="RuleBase" id="RU000416"/>
    </source>
</evidence>
<dbReference type="EMBL" id="MDDR01000007">
    <property type="protein sequence ID" value="OIN54416.1"/>
    <property type="molecule type" value="Genomic_DNA"/>
</dbReference>
<dbReference type="PRINTS" id="PR00105">
    <property type="entry name" value="C5METTRFRASE"/>
</dbReference>
<dbReference type="GO" id="GO:0003677">
    <property type="term" value="F:DNA binding"/>
    <property type="evidence" value="ECO:0007669"/>
    <property type="project" value="TreeGrafter"/>
</dbReference>
<evidence type="ECO:0000313" key="10">
    <source>
        <dbReference type="Proteomes" id="UP000181661"/>
    </source>
</evidence>
<evidence type="ECO:0000256" key="2">
    <source>
        <dbReference type="ARBA" id="ARBA00022603"/>
    </source>
</evidence>
<keyword evidence="3 7" id="KW-0808">Transferase</keyword>
<dbReference type="Pfam" id="PF00145">
    <property type="entry name" value="DNA_methylase"/>
    <property type="match status" value="1"/>
</dbReference>
<dbReference type="GO" id="GO:0009307">
    <property type="term" value="P:DNA restriction-modification system"/>
    <property type="evidence" value="ECO:0007669"/>
    <property type="project" value="UniProtKB-KW"/>
</dbReference>
<keyword evidence="2 7" id="KW-0489">Methyltransferase</keyword>
<dbReference type="GO" id="GO:0044027">
    <property type="term" value="P:negative regulation of gene expression via chromosomal CpG island methylation"/>
    <property type="evidence" value="ECO:0007669"/>
    <property type="project" value="TreeGrafter"/>
</dbReference>
<sequence>MKYKESIPVIDLFAGPGGLGEGFSSIGGHEKGVRKFQLRVSIEKDAVAHATLSLRALFRAFPKGEAPEAYYQYIRGEITREELFNHPDVPAEAVEAAQEAKLAELGKISPDEVDNWIKEALVGAEDWVLIGGPPCQAYSVAGRARRTRESQEEFESDEKHFLYKEYLRIIREFKPTIFVMENVKGILSSKHSGSHIFQQILEDLSAPARDLSYNIRSLVVPKDVEKPDPHDFVIQAERHGLPQARHRVILLGIRSDVASNCPALLESPHKLVMERSKTVFTVGQALSGLPPIRSKISRGGDSLEAWLSALDEASSLLLRPYVAGRSELIDAMKDAAVKAQRLNSNGGAFIPWTVVPEMNAKQRDWFLDTKLKGVLQHEARSHMRSDLHRYIFAASYAKLNDASPKIHQFPVQLLPAHENVSSDSVPFSDRFRVQMKNGPSTTVVAHIAKDGHYYIHPDPSQCRSLTVREAARLQTFPDNYFFEGNRTQQYTQIGNAVPPLLARKIAAVVAAVIDSYRSGKNRRASPKP</sequence>
<dbReference type="Proteomes" id="UP000181661">
    <property type="component" value="Unassembled WGS sequence"/>
</dbReference>